<protein>
    <submittedName>
        <fullName evidence="2">Uncharacterized protein</fullName>
    </submittedName>
</protein>
<reference evidence="2 3" key="1">
    <citation type="submission" date="2020-08" db="EMBL/GenBank/DDBJ databases">
        <title>Genome public.</title>
        <authorList>
            <person name="Liu C."/>
            <person name="Sun Q."/>
        </authorList>
    </citation>
    <scope>NUCLEOTIDE SEQUENCE [LARGE SCALE GENOMIC DNA]</scope>
    <source>
        <strain evidence="2 3">BX1</strain>
    </source>
</reference>
<name>A0ABR7NFU0_9FIRM</name>
<organism evidence="2 3">
    <name type="scientific">Yanshouia hominis</name>
    <dbReference type="NCBI Taxonomy" id="2763673"/>
    <lineage>
        <taxon>Bacteria</taxon>
        <taxon>Bacillati</taxon>
        <taxon>Bacillota</taxon>
        <taxon>Clostridia</taxon>
        <taxon>Eubacteriales</taxon>
        <taxon>Oscillospiraceae</taxon>
        <taxon>Yanshouia</taxon>
    </lineage>
</organism>
<evidence type="ECO:0000313" key="3">
    <source>
        <dbReference type="Proteomes" id="UP000658131"/>
    </source>
</evidence>
<accession>A0ABR7NFU0</accession>
<evidence type="ECO:0000256" key="1">
    <source>
        <dbReference type="SAM" id="SignalP"/>
    </source>
</evidence>
<proteinExistence type="predicted"/>
<dbReference type="EMBL" id="JACRTB010000003">
    <property type="protein sequence ID" value="MBC8575235.1"/>
    <property type="molecule type" value="Genomic_DNA"/>
</dbReference>
<evidence type="ECO:0000313" key="2">
    <source>
        <dbReference type="EMBL" id="MBC8575235.1"/>
    </source>
</evidence>
<dbReference type="Proteomes" id="UP000658131">
    <property type="component" value="Unassembled WGS sequence"/>
</dbReference>
<dbReference type="RefSeq" id="WP_262398883.1">
    <property type="nucleotide sequence ID" value="NZ_JACRTB010000003.1"/>
</dbReference>
<keyword evidence="1" id="KW-0732">Signal</keyword>
<feature type="signal peptide" evidence="1">
    <location>
        <begin position="1"/>
        <end position="24"/>
    </location>
</feature>
<feature type="chain" id="PRO_5045091853" evidence="1">
    <location>
        <begin position="25"/>
        <end position="161"/>
    </location>
</feature>
<keyword evidence="3" id="KW-1185">Reference proteome</keyword>
<gene>
    <name evidence="2" type="ORF">H8717_02255</name>
</gene>
<sequence>MTRRFLFFALLPMLPVLLALEAGAASLRFSSPNGEAIPMTAPDIETQLGLEEGVLYGVTVLAVPAASEGVLYSEGVEVAAYDYLSREALESCVFLPLREETAAHLALLPNAPGGGYTPVSLIASDRPMAAMSRTIPADRYAWVLAGRRYYEAVTSPEMLLT</sequence>
<comment type="caution">
    <text evidence="2">The sequence shown here is derived from an EMBL/GenBank/DDBJ whole genome shotgun (WGS) entry which is preliminary data.</text>
</comment>